<dbReference type="PANTHER" id="PTHR10500:SF7">
    <property type="entry name" value="BETA-MICROSEMINOPROTEIN"/>
    <property type="match status" value="1"/>
</dbReference>
<proteinExistence type="inferred from homology"/>
<keyword evidence="7" id="KW-1185">Reference proteome</keyword>
<comment type="similarity">
    <text evidence="2">Belongs to the beta-microseminoprotein family.</text>
</comment>
<dbReference type="AlphaFoldDB" id="A0A8C5CWI9"/>
<comment type="subcellular location">
    <subcellularLocation>
        <location evidence="1">Secreted</location>
    </subcellularLocation>
</comment>
<keyword evidence="4" id="KW-1015">Disulfide bond</keyword>
<evidence type="ECO:0000313" key="7">
    <source>
        <dbReference type="Proteomes" id="UP000694546"/>
    </source>
</evidence>
<dbReference type="PANTHER" id="PTHR10500">
    <property type="entry name" value="BETA-MICROSEMINOPROTEIN"/>
    <property type="match status" value="1"/>
</dbReference>
<reference evidence="6" key="2">
    <citation type="submission" date="2025-09" db="UniProtKB">
        <authorList>
            <consortium name="Ensembl"/>
        </authorList>
    </citation>
    <scope>IDENTIFICATION</scope>
</reference>
<dbReference type="Gene3D" id="2.60.40.1900">
    <property type="entry name" value="Beta-microseminoprotein (PSP94) domain"/>
    <property type="match status" value="1"/>
</dbReference>
<dbReference type="GO" id="GO:0005576">
    <property type="term" value="C:extracellular region"/>
    <property type="evidence" value="ECO:0007669"/>
    <property type="project" value="UniProtKB-SubCell"/>
</dbReference>
<dbReference type="GeneTree" id="ENSGT00940000175945"/>
<protein>
    <recommendedName>
        <fullName evidence="8">Beta-microseminoprotein</fullName>
    </recommendedName>
</protein>
<keyword evidence="5" id="KW-0732">Signal</keyword>
<organism evidence="6 7">
    <name type="scientific">Gadus morhua</name>
    <name type="common">Atlantic cod</name>
    <dbReference type="NCBI Taxonomy" id="8049"/>
    <lineage>
        <taxon>Eukaryota</taxon>
        <taxon>Metazoa</taxon>
        <taxon>Chordata</taxon>
        <taxon>Craniata</taxon>
        <taxon>Vertebrata</taxon>
        <taxon>Euteleostomi</taxon>
        <taxon>Actinopterygii</taxon>
        <taxon>Neopterygii</taxon>
        <taxon>Teleostei</taxon>
        <taxon>Neoteleostei</taxon>
        <taxon>Acanthomorphata</taxon>
        <taxon>Zeiogadaria</taxon>
        <taxon>Gadariae</taxon>
        <taxon>Gadiformes</taxon>
        <taxon>Gadoidei</taxon>
        <taxon>Gadidae</taxon>
        <taxon>Gadus</taxon>
    </lineage>
</organism>
<evidence type="ECO:0000256" key="4">
    <source>
        <dbReference type="ARBA" id="ARBA00023157"/>
    </source>
</evidence>
<keyword evidence="3" id="KW-0964">Secreted</keyword>
<evidence type="ECO:0000256" key="3">
    <source>
        <dbReference type="ARBA" id="ARBA00022525"/>
    </source>
</evidence>
<sequence>LGSTLFNTLRVLVCLLGLVALSHCDCFFVELVLKDLKNPPTACVDKDGGMHAFGSEWVKDCLECSCTQNGMSCCSIATEVPEDCELVVNTNACSSKFVLKADKTKECPIVS</sequence>
<evidence type="ECO:0000256" key="2">
    <source>
        <dbReference type="ARBA" id="ARBA00010352"/>
    </source>
</evidence>
<name>A0A8C5CWI9_GADMO</name>
<reference evidence="6" key="1">
    <citation type="submission" date="2025-08" db="UniProtKB">
        <authorList>
            <consortium name="Ensembl"/>
        </authorList>
    </citation>
    <scope>IDENTIFICATION</scope>
</reference>
<dbReference type="Proteomes" id="UP000694546">
    <property type="component" value="Chromosome 15"/>
</dbReference>
<dbReference type="InterPro" id="IPR008735">
    <property type="entry name" value="PSP94"/>
</dbReference>
<feature type="signal peptide" evidence="5">
    <location>
        <begin position="1"/>
        <end position="24"/>
    </location>
</feature>
<evidence type="ECO:0000313" key="6">
    <source>
        <dbReference type="Ensembl" id="ENSGMOP00000067162.1"/>
    </source>
</evidence>
<evidence type="ECO:0008006" key="8">
    <source>
        <dbReference type="Google" id="ProtNLM"/>
    </source>
</evidence>
<feature type="chain" id="PRO_5047158169" description="Beta-microseminoprotein" evidence="5">
    <location>
        <begin position="25"/>
        <end position="111"/>
    </location>
</feature>
<dbReference type="Ensembl" id="ENSGMOT00000057896.1">
    <property type="protein sequence ID" value="ENSGMOP00000067162.1"/>
    <property type="gene ID" value="ENSGMOG00000034075.1"/>
</dbReference>
<dbReference type="Pfam" id="PF05825">
    <property type="entry name" value="PSP94"/>
    <property type="match status" value="1"/>
</dbReference>
<evidence type="ECO:0000256" key="5">
    <source>
        <dbReference type="SAM" id="SignalP"/>
    </source>
</evidence>
<accession>A0A8C5CWI9</accession>
<dbReference type="OMA" id="ETEIICC"/>
<evidence type="ECO:0000256" key="1">
    <source>
        <dbReference type="ARBA" id="ARBA00004613"/>
    </source>
</evidence>